<dbReference type="AlphaFoldDB" id="H8I5D0"/>
<dbReference type="RefSeq" id="WP_014404663.1">
    <property type="nucleotide sequence ID" value="NC_017034.1"/>
</dbReference>
<feature type="transmembrane region" description="Helical" evidence="1">
    <location>
        <begin position="183"/>
        <end position="209"/>
    </location>
</feature>
<protein>
    <recommendedName>
        <fullName evidence="4">Stage II sporulation protein M</fullName>
    </recommendedName>
</protein>
<feature type="transmembrane region" description="Helical" evidence="1">
    <location>
        <begin position="71"/>
        <end position="93"/>
    </location>
</feature>
<evidence type="ECO:0000313" key="2">
    <source>
        <dbReference type="EMBL" id="AFC98824.1"/>
    </source>
</evidence>
<dbReference type="eggNOG" id="arCOG12598">
    <property type="taxonomic scope" value="Archaea"/>
</dbReference>
<dbReference type="Proteomes" id="UP000005233">
    <property type="component" value="Chromosome"/>
</dbReference>
<dbReference type="HOGENOM" id="CLU_1307824_0_0_2"/>
<gene>
    <name evidence="2" type="ordered locus">Mtc_0049</name>
</gene>
<keyword evidence="1" id="KW-1133">Transmembrane helix</keyword>
<dbReference type="STRING" id="1041930.Mtc_0049"/>
<dbReference type="KEGG" id="mez:Mtc_0049"/>
<organism evidence="2 3">
    <name type="scientific">Methanocella conradii (strain DSM 24694 / JCM 17849 / CGMCC 1.5162 / HZ254)</name>
    <dbReference type="NCBI Taxonomy" id="1041930"/>
    <lineage>
        <taxon>Archaea</taxon>
        <taxon>Methanobacteriati</taxon>
        <taxon>Methanobacteriota</taxon>
        <taxon>Stenosarchaea group</taxon>
        <taxon>Methanomicrobia</taxon>
        <taxon>Methanocellales</taxon>
        <taxon>Methanocellaceae</taxon>
        <taxon>Methanocella</taxon>
    </lineage>
</organism>
<feature type="transmembrane region" description="Helical" evidence="1">
    <location>
        <begin position="17"/>
        <end position="39"/>
    </location>
</feature>
<name>H8I5D0_METCZ</name>
<dbReference type="GeneID" id="11970808"/>
<proteinExistence type="predicted"/>
<sequence length="210" mass="22900">MKLFNDIKEILIKDKKLLLLTNAYYFGLVIAGAIIALIFPQAQLYMLDMAQTGLSSGPLSGVSTAYASGNVLYAAAVTFVTNLFLGTIIEITLPSLIIPIWAPIMGFIRALMWGIMLIVPVPGVLPLKSLLPHYITILLEGEAYVVAIFACLRQVKVLLGLGSMPKEQRLKAYLKAIVDNVKLLAMVALILAVAALYEAWEVMFFAGILK</sequence>
<keyword evidence="3" id="KW-1185">Reference proteome</keyword>
<accession>H8I5D0</accession>
<keyword evidence="1" id="KW-0472">Membrane</keyword>
<evidence type="ECO:0000256" key="1">
    <source>
        <dbReference type="SAM" id="Phobius"/>
    </source>
</evidence>
<evidence type="ECO:0000313" key="3">
    <source>
        <dbReference type="Proteomes" id="UP000005233"/>
    </source>
</evidence>
<reference evidence="2 3" key="1">
    <citation type="journal article" date="2012" name="J. Bacteriol.">
        <title>Complete genome sequence of a thermophilic methanogen, Methanocella conradii HZ254, isolated from Chinese rice field soil.</title>
        <authorList>
            <person name="Lu Z."/>
            <person name="Lu Y."/>
        </authorList>
    </citation>
    <scope>NUCLEOTIDE SEQUENCE [LARGE SCALE GENOMIC DNA]</scope>
    <source>
        <strain evidence="3">DSM 24694 / JCM 17849 / CGMCC 1.5162 / HZ254</strain>
    </source>
</reference>
<evidence type="ECO:0008006" key="4">
    <source>
        <dbReference type="Google" id="ProtNLM"/>
    </source>
</evidence>
<dbReference type="EMBL" id="CP003243">
    <property type="protein sequence ID" value="AFC98824.1"/>
    <property type="molecule type" value="Genomic_DNA"/>
</dbReference>
<feature type="transmembrane region" description="Helical" evidence="1">
    <location>
        <begin position="100"/>
        <end position="123"/>
    </location>
</feature>
<dbReference type="OrthoDB" id="379795at2157"/>
<keyword evidence="1" id="KW-0812">Transmembrane</keyword>